<dbReference type="Proteomes" id="UP000242254">
    <property type="component" value="Unassembled WGS sequence"/>
</dbReference>
<proteinExistence type="predicted"/>
<dbReference type="AlphaFoldDB" id="A0A2G4T3G2"/>
<organism evidence="2 3">
    <name type="scientific">Rhizopus microsporus ATCC 52813</name>
    <dbReference type="NCBI Taxonomy" id="1340429"/>
    <lineage>
        <taxon>Eukaryota</taxon>
        <taxon>Fungi</taxon>
        <taxon>Fungi incertae sedis</taxon>
        <taxon>Mucoromycota</taxon>
        <taxon>Mucoromycotina</taxon>
        <taxon>Mucoromycetes</taxon>
        <taxon>Mucorales</taxon>
        <taxon>Mucorineae</taxon>
        <taxon>Rhizopodaceae</taxon>
        <taxon>Rhizopus</taxon>
    </lineage>
</organism>
<gene>
    <name evidence="2" type="ORF">RHIMIDRAFT_234906</name>
</gene>
<feature type="transmembrane region" description="Helical" evidence="1">
    <location>
        <begin position="33"/>
        <end position="54"/>
    </location>
</feature>
<feature type="transmembrane region" description="Helical" evidence="1">
    <location>
        <begin position="230"/>
        <end position="250"/>
    </location>
</feature>
<name>A0A2G4T3G2_RHIZD</name>
<evidence type="ECO:0000313" key="2">
    <source>
        <dbReference type="EMBL" id="PHZ15562.1"/>
    </source>
</evidence>
<feature type="transmembrane region" description="Helical" evidence="1">
    <location>
        <begin position="199"/>
        <end position="218"/>
    </location>
</feature>
<dbReference type="RefSeq" id="XP_023469270.1">
    <property type="nucleotide sequence ID" value="XM_023608256.1"/>
</dbReference>
<feature type="transmembrane region" description="Helical" evidence="1">
    <location>
        <begin position="60"/>
        <end position="80"/>
    </location>
</feature>
<protein>
    <submittedName>
        <fullName evidence="2">Uncharacterized protein</fullName>
    </submittedName>
</protein>
<keyword evidence="1" id="KW-0472">Membrane</keyword>
<dbReference type="GeneID" id="35439246"/>
<reference evidence="2 3" key="1">
    <citation type="journal article" date="2016" name="Proc. Natl. Acad. Sci. U.S.A.">
        <title>Lipid metabolic changes in an early divergent fungus govern the establishment of a mutualistic symbiosis with endobacteria.</title>
        <authorList>
            <person name="Lastovetsky O.A."/>
            <person name="Gaspar M.L."/>
            <person name="Mondo S.J."/>
            <person name="LaButti K.M."/>
            <person name="Sandor L."/>
            <person name="Grigoriev I.V."/>
            <person name="Henry S.A."/>
            <person name="Pawlowska T.E."/>
        </authorList>
    </citation>
    <scope>NUCLEOTIDE SEQUENCE [LARGE SCALE GENOMIC DNA]</scope>
    <source>
        <strain evidence="2 3">ATCC 52813</strain>
    </source>
</reference>
<dbReference type="NCBIfam" id="NF041646">
    <property type="entry name" value="VC0807_fam"/>
    <property type="match status" value="1"/>
</dbReference>
<dbReference type="STRING" id="1340429.A0A2G4T3G2"/>
<evidence type="ECO:0000256" key="1">
    <source>
        <dbReference type="SAM" id="Phobius"/>
    </source>
</evidence>
<accession>A0A2G4T3G2</accession>
<keyword evidence="1" id="KW-0812">Transmembrane</keyword>
<sequence>MSEHRSANEAQNITDLSSLQDIFTFQFVQGRPITNIIMAILWSIGLPILLYELLKPRLGQVVAMIIASCPPLVIVISRMLKTRKLDVLGFVAGISFLISGIISIAQPSPQVSSICESIVPLLVGVFCLISLLPIKIGKFELRPLVFEVTSQLMPRTERNKELSTNDKQRLHNPRNAENKGGLLDWVYGHMAKIRNDLRILTACWGIVLVVGFIVKAVIASTSTDVSKAQHFGYIFFTLATLAMMAVSFMFTKLMKRHVKEESEQMVREGCSNVQWGIEAMSIGFNQVTG</sequence>
<keyword evidence="1" id="KW-1133">Transmembrane helix</keyword>
<evidence type="ECO:0000313" key="3">
    <source>
        <dbReference type="Proteomes" id="UP000242254"/>
    </source>
</evidence>
<feature type="transmembrane region" description="Helical" evidence="1">
    <location>
        <begin position="117"/>
        <end position="134"/>
    </location>
</feature>
<feature type="transmembrane region" description="Helical" evidence="1">
    <location>
        <begin position="87"/>
        <end position="105"/>
    </location>
</feature>
<dbReference type="EMBL" id="KZ303844">
    <property type="protein sequence ID" value="PHZ15562.1"/>
    <property type="molecule type" value="Genomic_DNA"/>
</dbReference>
<keyword evidence="3" id="KW-1185">Reference proteome</keyword>